<evidence type="ECO:0000256" key="2">
    <source>
        <dbReference type="ARBA" id="ARBA00006717"/>
    </source>
</evidence>
<dbReference type="Pfam" id="PF00300">
    <property type="entry name" value="His_Phos_1"/>
    <property type="match status" value="2"/>
</dbReference>
<feature type="site" description="Transition state stabilizer" evidence="7">
    <location>
        <position position="307"/>
    </location>
</feature>
<feature type="binding site" evidence="6">
    <location>
        <position position="185"/>
    </location>
    <ligand>
        <name>substrate</name>
    </ligand>
</feature>
<evidence type="ECO:0000256" key="5">
    <source>
        <dbReference type="PIRSR" id="PIRSR613078-1"/>
    </source>
</evidence>
<organism evidence="11 12">
    <name type="scientific">Fistulifera solaris</name>
    <name type="common">Oleaginous diatom</name>
    <dbReference type="NCBI Taxonomy" id="1519565"/>
    <lineage>
        <taxon>Eukaryota</taxon>
        <taxon>Sar</taxon>
        <taxon>Stramenopiles</taxon>
        <taxon>Ochrophyta</taxon>
        <taxon>Bacillariophyta</taxon>
        <taxon>Bacillariophyceae</taxon>
        <taxon>Bacillariophycidae</taxon>
        <taxon>Naviculales</taxon>
        <taxon>Naviculaceae</taxon>
        <taxon>Fistulifera</taxon>
    </lineage>
</organism>
<evidence type="ECO:0000256" key="9">
    <source>
        <dbReference type="SAM" id="MobiDB-lite"/>
    </source>
</evidence>
<dbReference type="InterPro" id="IPR013078">
    <property type="entry name" value="His_Pase_superF_clade-1"/>
</dbReference>
<dbReference type="CDD" id="cd07067">
    <property type="entry name" value="HP_PGM_like"/>
    <property type="match status" value="2"/>
</dbReference>
<dbReference type="SMART" id="SM00855">
    <property type="entry name" value="PGAM"/>
    <property type="match status" value="2"/>
</dbReference>
<accession>A0A1Z5KBS4</accession>
<feature type="binding site" evidence="6">
    <location>
        <begin position="212"/>
        <end position="215"/>
    </location>
    <ligand>
        <name>substrate</name>
    </ligand>
</feature>
<evidence type="ECO:0000256" key="1">
    <source>
        <dbReference type="ARBA" id="ARBA00000380"/>
    </source>
</evidence>
<gene>
    <name evidence="11" type="ORF">FisN_27Lh126</name>
</gene>
<sequence length="840" mass="94560">MLCYINILCILLLSTGKHGTVAFQRPCGVARTVAIARQASPDTESRSNTNNTLSRPISNGYSMSMSGNYQNSLQEKGKLLRKLFGRRPLELDDDDGYNSMRSESSKMISVLKSINNVLFPKPRVEPGTLILVRHGESLWNANATFTGWADPGLSERGRREVEHAARLLLEGGYEIDIVFTSRLKRAIMSSWIMLQEMEQIYKPVFKTWRLNERMYGALTGLCKFETAERLGADLVQEWRGSLRTRPPPLTPNDEFWPGRDRKYADLSLEQIPMTESLLDCMERTAPVWEDKIKYELRHGRNVMVVGHANTLRGLVKTIDGISDEDIQMVSIPTGIPIIYKFDRDLKPIPPSAEKSTVSQVHMKGLFLEKPGLLKEALKREEEWANQVPGYNNTLALSSSQMSVPLTSLERSLLKLRAERELGEWAGQFIDPNAAPEDDGSDGNNGKPMQFIEDQIWSDGLQALERGDQFDPDLPTFKDDGSMEFSQGGDDNDESPVSPYVISSKPCVTSVPSQVLVPGMGKTPVRRDPVIVIIRHGKTGHNLLGLFTGWDDVALAQDGIEEAKEAGRLLKRYGFEFDVVYTSWLSRAIETAWHVLSEMDCLWLPIIKTWRLNERMYGELTGLSKQMVKQRHGETQFKAWRRGYKTPPPKVSSFSPHYPGNDPRYSKYLSDLRYSVRESLIRSIEKGRPTLARKLPKSESLKDCMDRTIPFFTECIVPQAVDQGKRVLISSSENAIRGLLMHLCDIPEDKIVELEIPNGLPIIFDVKSKCVKLLDDGSGRDPLEVHNFGKAASYLFRPCLNEDGSPDEECMISVDGDFSLTAEEQEVIDLIKKPVAAVQGK</sequence>
<dbReference type="InterPro" id="IPR005952">
    <property type="entry name" value="Phosphogly_mut1"/>
</dbReference>
<dbReference type="InterPro" id="IPR001345">
    <property type="entry name" value="PG/BPGM_mutase_AS"/>
</dbReference>
<evidence type="ECO:0000256" key="10">
    <source>
        <dbReference type="SAM" id="SignalP"/>
    </source>
</evidence>
<feature type="signal peptide" evidence="10">
    <location>
        <begin position="1"/>
        <end position="22"/>
    </location>
</feature>
<dbReference type="EMBL" id="BDSP01000200">
    <property type="protein sequence ID" value="GAX23348.1"/>
    <property type="molecule type" value="Genomic_DNA"/>
</dbReference>
<dbReference type="FunFam" id="3.40.50.1240:FF:000003">
    <property type="entry name" value="2,3-bisphosphoglycerate-dependent phosphoglycerate mutase"/>
    <property type="match status" value="1"/>
</dbReference>
<feature type="region of interest" description="Disordered" evidence="9">
    <location>
        <begin position="467"/>
        <end position="498"/>
    </location>
</feature>
<proteinExistence type="inferred from homology"/>
<dbReference type="InParanoid" id="A0A1Z5KBS4"/>
<dbReference type="Gene3D" id="3.40.50.1240">
    <property type="entry name" value="Phosphoglycerate mutase-like"/>
    <property type="match status" value="2"/>
</dbReference>
<feature type="region of interest" description="Disordered" evidence="9">
    <location>
        <begin position="428"/>
        <end position="448"/>
    </location>
</feature>
<dbReference type="NCBIfam" id="TIGR01258">
    <property type="entry name" value="pgm_1"/>
    <property type="match status" value="2"/>
</dbReference>
<feature type="active site" description="Tele-phosphohistidine intermediate" evidence="5">
    <location>
        <position position="134"/>
    </location>
</feature>
<keyword evidence="3 8" id="KW-0324">Glycolysis</keyword>
<evidence type="ECO:0000256" key="8">
    <source>
        <dbReference type="RuleBase" id="RU004511"/>
    </source>
</evidence>
<dbReference type="EC" id="5.4.2.11" evidence="8"/>
<feature type="binding site" evidence="6">
    <location>
        <begin position="133"/>
        <end position="140"/>
    </location>
    <ligand>
        <name>substrate</name>
    </ligand>
</feature>
<dbReference type="AlphaFoldDB" id="A0A1Z5KBS4"/>
<evidence type="ECO:0000313" key="12">
    <source>
        <dbReference type="Proteomes" id="UP000198406"/>
    </source>
</evidence>
<protein>
    <recommendedName>
        <fullName evidence="8">Phosphoglycerate mutase</fullName>
        <ecNumber evidence="8">5.4.2.11</ecNumber>
    </recommendedName>
</protein>
<comment type="catalytic activity">
    <reaction evidence="1 8">
        <text>(2R)-2-phosphoglycerate = (2R)-3-phosphoglycerate</text>
        <dbReference type="Rhea" id="RHEA:15901"/>
        <dbReference type="ChEBI" id="CHEBI:58272"/>
        <dbReference type="ChEBI" id="CHEBI:58289"/>
        <dbReference type="EC" id="5.4.2.11"/>
    </reaction>
</comment>
<evidence type="ECO:0000256" key="6">
    <source>
        <dbReference type="PIRSR" id="PIRSR613078-2"/>
    </source>
</evidence>
<keyword evidence="12" id="KW-1185">Reference proteome</keyword>
<comment type="caution">
    <text evidence="11">The sequence shown here is derived from an EMBL/GenBank/DDBJ whole genome shotgun (WGS) entry which is preliminary data.</text>
</comment>
<dbReference type="PANTHER" id="PTHR11931">
    <property type="entry name" value="PHOSPHOGLYCERATE MUTASE"/>
    <property type="match status" value="1"/>
</dbReference>
<evidence type="ECO:0000256" key="3">
    <source>
        <dbReference type="ARBA" id="ARBA00023152"/>
    </source>
</evidence>
<keyword evidence="4 8" id="KW-0413">Isomerase</keyword>
<dbReference type="SUPFAM" id="SSF53254">
    <property type="entry name" value="Phosphoglycerate mutase-like"/>
    <property type="match status" value="2"/>
</dbReference>
<dbReference type="InterPro" id="IPR029033">
    <property type="entry name" value="His_PPase_superfam"/>
</dbReference>
<dbReference type="Proteomes" id="UP000198406">
    <property type="component" value="Unassembled WGS sequence"/>
</dbReference>
<feature type="active site" description="Proton donor/acceptor" evidence="5">
    <location>
        <position position="212"/>
    </location>
</feature>
<evidence type="ECO:0000256" key="7">
    <source>
        <dbReference type="PIRSR" id="PIRSR613078-3"/>
    </source>
</evidence>
<dbReference type="HAMAP" id="MF_01039">
    <property type="entry name" value="PGAM_GpmA"/>
    <property type="match status" value="2"/>
</dbReference>
<comment type="similarity">
    <text evidence="2 8">Belongs to the phosphoglycerate mutase family. BPG-dependent PGAM subfamily.</text>
</comment>
<name>A0A1Z5KBS4_FISSO</name>
<reference evidence="11 12" key="1">
    <citation type="journal article" date="2015" name="Plant Cell">
        <title>Oil accumulation by the oleaginous diatom Fistulifera solaris as revealed by the genome and transcriptome.</title>
        <authorList>
            <person name="Tanaka T."/>
            <person name="Maeda Y."/>
            <person name="Veluchamy A."/>
            <person name="Tanaka M."/>
            <person name="Abida H."/>
            <person name="Marechal E."/>
            <person name="Bowler C."/>
            <person name="Muto M."/>
            <person name="Sunaga Y."/>
            <person name="Tanaka M."/>
            <person name="Yoshino T."/>
            <person name="Taniguchi T."/>
            <person name="Fukuda Y."/>
            <person name="Nemoto M."/>
            <person name="Matsumoto M."/>
            <person name="Wong P.S."/>
            <person name="Aburatani S."/>
            <person name="Fujibuchi W."/>
        </authorList>
    </citation>
    <scope>NUCLEOTIDE SEQUENCE [LARGE SCALE GENOMIC DNA]</scope>
    <source>
        <strain evidence="11 12">JPCC DA0580</strain>
    </source>
</reference>
<feature type="binding site" evidence="6">
    <location>
        <begin position="146"/>
        <end position="147"/>
    </location>
    <ligand>
        <name>substrate</name>
    </ligand>
</feature>
<evidence type="ECO:0000256" key="4">
    <source>
        <dbReference type="ARBA" id="ARBA00023235"/>
    </source>
</evidence>
<feature type="chain" id="PRO_5012216158" description="Phosphoglycerate mutase" evidence="10">
    <location>
        <begin position="23"/>
        <end position="840"/>
    </location>
</feature>
<dbReference type="GO" id="GO:0006096">
    <property type="term" value="P:glycolytic process"/>
    <property type="evidence" value="ECO:0007669"/>
    <property type="project" value="UniProtKB-KW"/>
</dbReference>
<dbReference type="GO" id="GO:0004619">
    <property type="term" value="F:phosphoglycerate mutase activity"/>
    <property type="evidence" value="ECO:0007669"/>
    <property type="project" value="UniProtKB-EC"/>
</dbReference>
<keyword evidence="10" id="KW-0732">Signal</keyword>
<dbReference type="OrthoDB" id="4818801at2759"/>
<feature type="binding site" evidence="6">
    <location>
        <position position="223"/>
    </location>
    <ligand>
        <name>substrate</name>
    </ligand>
</feature>
<evidence type="ECO:0000313" key="11">
    <source>
        <dbReference type="EMBL" id="GAX23348.1"/>
    </source>
</evidence>
<dbReference type="PROSITE" id="PS00175">
    <property type="entry name" value="PG_MUTASE"/>
    <property type="match status" value="1"/>
</dbReference>